<dbReference type="Proteomes" id="UP001642360">
    <property type="component" value="Unassembled WGS sequence"/>
</dbReference>
<proteinExistence type="predicted"/>
<protein>
    <submittedName>
        <fullName evidence="1">Uncharacterized protein</fullName>
    </submittedName>
</protein>
<accession>A0ABC8V3T5</accession>
<dbReference type="AlphaFoldDB" id="A0ABC8V3T5"/>
<gene>
    <name evidence="1" type="ORF">ILEXP_LOCUS58631</name>
</gene>
<evidence type="ECO:0000313" key="2">
    <source>
        <dbReference type="Proteomes" id="UP001642360"/>
    </source>
</evidence>
<evidence type="ECO:0000313" key="1">
    <source>
        <dbReference type="EMBL" id="CAK9188008.1"/>
    </source>
</evidence>
<comment type="caution">
    <text evidence="1">The sequence shown here is derived from an EMBL/GenBank/DDBJ whole genome shotgun (WGS) entry which is preliminary data.</text>
</comment>
<keyword evidence="2" id="KW-1185">Reference proteome</keyword>
<reference evidence="1 2" key="1">
    <citation type="submission" date="2024-02" db="EMBL/GenBank/DDBJ databases">
        <authorList>
            <person name="Vignale AGUSTIN F."/>
            <person name="Sosa J E."/>
            <person name="Modenutti C."/>
        </authorList>
    </citation>
    <scope>NUCLEOTIDE SEQUENCE [LARGE SCALE GENOMIC DNA]</scope>
</reference>
<dbReference type="EMBL" id="CAUOFW020010257">
    <property type="protein sequence ID" value="CAK9188008.1"/>
    <property type="molecule type" value="Genomic_DNA"/>
</dbReference>
<sequence length="90" mass="10723">MNANTKESIGVRLRNYMETDINQEGIRWARYMGRAKKLFQAKSQPRQRFGRLEWTETDERHRERRIGEGQTEKILCFSYSLVHCSQVIST</sequence>
<organism evidence="1 2">
    <name type="scientific">Ilex paraguariensis</name>
    <name type="common">yerba mate</name>
    <dbReference type="NCBI Taxonomy" id="185542"/>
    <lineage>
        <taxon>Eukaryota</taxon>
        <taxon>Viridiplantae</taxon>
        <taxon>Streptophyta</taxon>
        <taxon>Embryophyta</taxon>
        <taxon>Tracheophyta</taxon>
        <taxon>Spermatophyta</taxon>
        <taxon>Magnoliopsida</taxon>
        <taxon>eudicotyledons</taxon>
        <taxon>Gunneridae</taxon>
        <taxon>Pentapetalae</taxon>
        <taxon>asterids</taxon>
        <taxon>campanulids</taxon>
        <taxon>Aquifoliales</taxon>
        <taxon>Aquifoliaceae</taxon>
        <taxon>Ilex</taxon>
    </lineage>
</organism>
<name>A0ABC8V3T5_9AQUA</name>